<dbReference type="SUPFAM" id="SSF143100">
    <property type="entry name" value="TTHA1013/TTHA0281-like"/>
    <property type="match status" value="1"/>
</dbReference>
<dbReference type="Proteomes" id="UP000178870">
    <property type="component" value="Unassembled WGS sequence"/>
</dbReference>
<dbReference type="InterPro" id="IPR035069">
    <property type="entry name" value="TTHA1013/TTHA0281-like"/>
</dbReference>
<organism evidence="1 2">
    <name type="scientific">Candidatus Woesebacteria bacterium RIFCSPHIGHO2_01_FULL_44_21</name>
    <dbReference type="NCBI Taxonomy" id="1802503"/>
    <lineage>
        <taxon>Bacteria</taxon>
        <taxon>Candidatus Woeseibacteriota</taxon>
    </lineage>
</organism>
<name>A0A1F7YWU4_9BACT</name>
<protein>
    <submittedName>
        <fullName evidence="1">Uncharacterized protein</fullName>
    </submittedName>
</protein>
<dbReference type="AlphaFoldDB" id="A0A1F7YWU4"/>
<reference evidence="1 2" key="1">
    <citation type="journal article" date="2016" name="Nat. Commun.">
        <title>Thousands of microbial genomes shed light on interconnected biogeochemical processes in an aquifer system.</title>
        <authorList>
            <person name="Anantharaman K."/>
            <person name="Brown C.T."/>
            <person name="Hug L.A."/>
            <person name="Sharon I."/>
            <person name="Castelle C.J."/>
            <person name="Probst A.J."/>
            <person name="Thomas B.C."/>
            <person name="Singh A."/>
            <person name="Wilkins M.J."/>
            <person name="Karaoz U."/>
            <person name="Brodie E.L."/>
            <person name="Williams K.H."/>
            <person name="Hubbard S.S."/>
            <person name="Banfield J.F."/>
        </authorList>
    </citation>
    <scope>NUCLEOTIDE SEQUENCE [LARGE SCALE GENOMIC DNA]</scope>
</reference>
<sequence length="113" mass="12635">MLSRSYYTGFVSTKAFHAKYKLPKAVSVSLKKSRSGGFIVVLPEYPGAMSYAENLGELVNVVNDLVLTYFRVPRKEALKADFIYLPPVPVAKSNERSGVIDEFVSFTPRFSYA</sequence>
<gene>
    <name evidence="1" type="ORF">A2803_04465</name>
</gene>
<proteinExistence type="predicted"/>
<accession>A0A1F7YWU4</accession>
<evidence type="ECO:0000313" key="2">
    <source>
        <dbReference type="Proteomes" id="UP000178870"/>
    </source>
</evidence>
<comment type="caution">
    <text evidence="1">The sequence shown here is derived from an EMBL/GenBank/DDBJ whole genome shotgun (WGS) entry which is preliminary data.</text>
</comment>
<dbReference type="EMBL" id="MGGP01000022">
    <property type="protein sequence ID" value="OGM31654.1"/>
    <property type="molecule type" value="Genomic_DNA"/>
</dbReference>
<evidence type="ECO:0000313" key="1">
    <source>
        <dbReference type="EMBL" id="OGM31654.1"/>
    </source>
</evidence>